<comment type="catalytic activity">
    <reaction evidence="1">
        <text>Catalyzes the rearrangement of -S-S- bonds in proteins.</text>
        <dbReference type="EC" id="5.3.4.1"/>
    </reaction>
</comment>
<dbReference type="SMART" id="SM00261">
    <property type="entry name" value="FU"/>
    <property type="match status" value="3"/>
</dbReference>
<dbReference type="PANTHER" id="PTHR24034:SF89">
    <property type="entry name" value="COMPLEMENT COMPONENT C1Q RECEPTOR"/>
    <property type="match status" value="1"/>
</dbReference>
<evidence type="ECO:0000256" key="5">
    <source>
        <dbReference type="ARBA" id="ARBA00022729"/>
    </source>
</evidence>
<dbReference type="InterPro" id="IPR001881">
    <property type="entry name" value="EGF-like_Ca-bd_dom"/>
</dbReference>
<keyword evidence="13" id="KW-0812">Transmembrane</keyword>
<evidence type="ECO:0000256" key="6">
    <source>
        <dbReference type="ARBA" id="ARBA00022737"/>
    </source>
</evidence>
<evidence type="ECO:0000256" key="13">
    <source>
        <dbReference type="SAM" id="Phobius"/>
    </source>
</evidence>
<evidence type="ECO:0000256" key="2">
    <source>
        <dbReference type="ARBA" id="ARBA00005897"/>
    </source>
</evidence>
<feature type="disulfide bond" evidence="12">
    <location>
        <begin position="175"/>
        <end position="184"/>
    </location>
</feature>
<dbReference type="InterPro" id="IPR009030">
    <property type="entry name" value="Growth_fac_rcpt_cys_sf"/>
</dbReference>
<evidence type="ECO:0000256" key="8">
    <source>
        <dbReference type="ARBA" id="ARBA00023235"/>
    </source>
</evidence>
<evidence type="ECO:0000256" key="12">
    <source>
        <dbReference type="PROSITE-ProRule" id="PRU00076"/>
    </source>
</evidence>
<gene>
    <name evidence="15" type="ORF">pdam_00012457</name>
</gene>
<name>A0A3M6TBG1_POCDA</name>
<keyword evidence="6" id="KW-0677">Repeat</keyword>
<dbReference type="AlphaFoldDB" id="A0A3M6TBG1"/>
<keyword evidence="4 12" id="KW-0245">EGF-like domain</keyword>
<dbReference type="CDD" id="cd00064">
    <property type="entry name" value="FU"/>
    <property type="match status" value="1"/>
</dbReference>
<dbReference type="InterPro" id="IPR000152">
    <property type="entry name" value="EGF-type_Asp/Asn_hydroxyl_site"/>
</dbReference>
<evidence type="ECO:0000259" key="14">
    <source>
        <dbReference type="PROSITE" id="PS50026"/>
    </source>
</evidence>
<dbReference type="SMART" id="SM00179">
    <property type="entry name" value="EGF_CA"/>
    <property type="match status" value="3"/>
</dbReference>
<organism evidence="15 16">
    <name type="scientific">Pocillopora damicornis</name>
    <name type="common">Cauliflower coral</name>
    <name type="synonym">Millepora damicornis</name>
    <dbReference type="NCBI Taxonomy" id="46731"/>
    <lineage>
        <taxon>Eukaryota</taxon>
        <taxon>Metazoa</taxon>
        <taxon>Cnidaria</taxon>
        <taxon>Anthozoa</taxon>
        <taxon>Hexacorallia</taxon>
        <taxon>Scleractinia</taxon>
        <taxon>Astrocoeniina</taxon>
        <taxon>Pocilloporidae</taxon>
        <taxon>Pocillopora</taxon>
    </lineage>
</organism>
<keyword evidence="13" id="KW-0472">Membrane</keyword>
<evidence type="ECO:0000256" key="3">
    <source>
        <dbReference type="ARBA" id="ARBA00012723"/>
    </source>
</evidence>
<evidence type="ECO:0000256" key="7">
    <source>
        <dbReference type="ARBA" id="ARBA00023157"/>
    </source>
</evidence>
<dbReference type="STRING" id="46731.A0A3M6TBG1"/>
<feature type="transmembrane region" description="Helical" evidence="13">
    <location>
        <begin position="458"/>
        <end position="475"/>
    </location>
</feature>
<dbReference type="Pfam" id="PF00053">
    <property type="entry name" value="EGF_laminin"/>
    <property type="match status" value="1"/>
</dbReference>
<accession>A0A3M6TBG1</accession>
<dbReference type="EC" id="5.3.4.1" evidence="3"/>
<dbReference type="SMART" id="SM00181">
    <property type="entry name" value="EGF"/>
    <property type="match status" value="4"/>
</dbReference>
<evidence type="ECO:0000256" key="1">
    <source>
        <dbReference type="ARBA" id="ARBA00001182"/>
    </source>
</evidence>
<dbReference type="GO" id="GO:0005509">
    <property type="term" value="F:calcium ion binding"/>
    <property type="evidence" value="ECO:0007669"/>
    <property type="project" value="InterPro"/>
</dbReference>
<keyword evidence="8" id="KW-0413">Isomerase</keyword>
<dbReference type="InterPro" id="IPR049883">
    <property type="entry name" value="NOTCH1_EGF-like"/>
</dbReference>
<evidence type="ECO:0000313" key="16">
    <source>
        <dbReference type="Proteomes" id="UP000275408"/>
    </source>
</evidence>
<evidence type="ECO:0000256" key="9">
    <source>
        <dbReference type="ARBA" id="ARBA00023284"/>
    </source>
</evidence>
<evidence type="ECO:0000256" key="11">
    <source>
        <dbReference type="ARBA" id="ARBA00049822"/>
    </source>
</evidence>
<dbReference type="SUPFAM" id="SSF57184">
    <property type="entry name" value="Growth factor receptor domain"/>
    <property type="match status" value="1"/>
</dbReference>
<dbReference type="PROSITE" id="PS01248">
    <property type="entry name" value="EGF_LAM_1"/>
    <property type="match status" value="1"/>
</dbReference>
<dbReference type="InterPro" id="IPR000742">
    <property type="entry name" value="EGF"/>
</dbReference>
<dbReference type="CDD" id="cd00054">
    <property type="entry name" value="EGF_CA"/>
    <property type="match status" value="1"/>
</dbReference>
<dbReference type="InterPro" id="IPR050751">
    <property type="entry name" value="ECM_structural_protein"/>
</dbReference>
<reference evidence="15 16" key="1">
    <citation type="journal article" date="2018" name="Sci. Rep.">
        <title>Comparative analysis of the Pocillopora damicornis genome highlights role of immune system in coral evolution.</title>
        <authorList>
            <person name="Cunning R."/>
            <person name="Bay R.A."/>
            <person name="Gillette P."/>
            <person name="Baker A.C."/>
            <person name="Traylor-Knowles N."/>
        </authorList>
    </citation>
    <scope>NUCLEOTIDE SEQUENCE [LARGE SCALE GENOMIC DNA]</scope>
    <source>
        <strain evidence="15">RSMAS</strain>
        <tissue evidence="15">Whole animal</tissue>
    </source>
</reference>
<evidence type="ECO:0000313" key="15">
    <source>
        <dbReference type="EMBL" id="RMX38722.1"/>
    </source>
</evidence>
<evidence type="ECO:0000256" key="10">
    <source>
        <dbReference type="ARBA" id="ARBA00049626"/>
    </source>
</evidence>
<dbReference type="SUPFAM" id="SSF57196">
    <property type="entry name" value="EGF/Laminin"/>
    <property type="match status" value="1"/>
</dbReference>
<evidence type="ECO:0000256" key="4">
    <source>
        <dbReference type="ARBA" id="ARBA00022536"/>
    </source>
</evidence>
<keyword evidence="9" id="KW-0676">Redox-active center</keyword>
<keyword evidence="16" id="KW-1185">Reference proteome</keyword>
<feature type="transmembrane region" description="Helical" evidence="13">
    <location>
        <begin position="435"/>
        <end position="453"/>
    </location>
</feature>
<keyword evidence="5" id="KW-0732">Signal</keyword>
<proteinExistence type="inferred from homology"/>
<comment type="function">
    <text evidence="10">Protein disulfide isomerase. Promotes the localization of acetylcholine receptors (AChRs) to the plasma membrane.</text>
</comment>
<dbReference type="PROSITE" id="PS01186">
    <property type="entry name" value="EGF_2"/>
    <property type="match status" value="1"/>
</dbReference>
<dbReference type="EMBL" id="RCHS01003951">
    <property type="protein sequence ID" value="RMX38722.1"/>
    <property type="molecule type" value="Genomic_DNA"/>
</dbReference>
<dbReference type="GO" id="GO:0003756">
    <property type="term" value="F:protein disulfide isomerase activity"/>
    <property type="evidence" value="ECO:0007669"/>
    <property type="project" value="UniProtKB-EC"/>
</dbReference>
<dbReference type="Pfam" id="PF07645">
    <property type="entry name" value="EGF_CA"/>
    <property type="match status" value="2"/>
</dbReference>
<dbReference type="InterPro" id="IPR002049">
    <property type="entry name" value="LE_dom"/>
</dbReference>
<comment type="similarity">
    <text evidence="2">Belongs to the CRELD family.</text>
</comment>
<dbReference type="PROSITE" id="PS01187">
    <property type="entry name" value="EGF_CA"/>
    <property type="match status" value="2"/>
</dbReference>
<sequence length="477" mass="52833">MEVSLKMSKTLILQIFIVVNILMCTALRSAAREKKAKCPTCRDIVEAFKKGKEKTAKANFGGGNTDWEERKLGSYANSETRLVEIMEGLCEDSASECHAMVEEQEETLEEWWFTHQFKNDDMNTWFCIDKLKVCCPNGTYGSDCKECSGGKDTPCNGHGKCEGDGTREGTGNCSCDSGYEGDLCDECEELYFEEQDENSKPKCTACHESCADSCSGGSPKDCEKCKEGWDMTDEDGCKDKNECDEEHICGEGQYCVNNPGSFVCKGCDDSCEGNCTGEGPKGCLECASGYVKNDEEECKDVDECSENSTICTSGKFCDNTPGSFVCRSCHSACETCIGEGSRGCTKCNAGYQMTENECKDKDECSSDEHSCDRESEKCRNMPGSFTCDCQKGFKRDGDKCVKKKGKKKTDKGKKTVEEELADVLKKGDYFSEMQMKFGSVLFALFFACAVAAVMKRSLLAIVVMTVVYAFIWWYFRT</sequence>
<dbReference type="PROSITE" id="PS50026">
    <property type="entry name" value="EGF_3"/>
    <property type="match status" value="2"/>
</dbReference>
<keyword evidence="13" id="KW-1133">Transmembrane helix</keyword>
<dbReference type="OrthoDB" id="6019644at2759"/>
<dbReference type="InterPro" id="IPR006212">
    <property type="entry name" value="Furin_repeat"/>
</dbReference>
<comment type="caution">
    <text evidence="15">The sequence shown here is derived from an EMBL/GenBank/DDBJ whole genome shotgun (WGS) entry which is preliminary data.</text>
</comment>
<dbReference type="InterPro" id="IPR018097">
    <property type="entry name" value="EGF_Ca-bd_CS"/>
</dbReference>
<dbReference type="PANTHER" id="PTHR24034">
    <property type="entry name" value="EGF-LIKE DOMAIN-CONTAINING PROTEIN"/>
    <property type="match status" value="1"/>
</dbReference>
<dbReference type="Proteomes" id="UP000275408">
    <property type="component" value="Unassembled WGS sequence"/>
</dbReference>
<keyword evidence="7 12" id="KW-1015">Disulfide bond</keyword>
<dbReference type="FunFam" id="2.10.25.10:FF:000038">
    <property type="entry name" value="Fibrillin 2"/>
    <property type="match status" value="1"/>
</dbReference>
<dbReference type="Gene3D" id="2.10.25.10">
    <property type="entry name" value="Laminin"/>
    <property type="match status" value="2"/>
</dbReference>
<protein>
    <recommendedName>
        <fullName evidence="3">protein disulfide-isomerase</fullName>
        <ecNumber evidence="3">5.3.4.1</ecNumber>
    </recommendedName>
    <alternativeName>
        <fullName evidence="11">Cysteine-rich with EGF-like domain protein 1</fullName>
    </alternativeName>
</protein>
<feature type="domain" description="EGF-like" evidence="14">
    <location>
        <begin position="360"/>
        <end position="401"/>
    </location>
</feature>
<dbReference type="PROSITE" id="PS00022">
    <property type="entry name" value="EGF_1"/>
    <property type="match status" value="1"/>
</dbReference>
<dbReference type="PROSITE" id="PS00010">
    <property type="entry name" value="ASX_HYDROXYL"/>
    <property type="match status" value="1"/>
</dbReference>
<feature type="domain" description="EGF-like" evidence="14">
    <location>
        <begin position="143"/>
        <end position="185"/>
    </location>
</feature>
<comment type="caution">
    <text evidence="12">Lacks conserved residue(s) required for the propagation of feature annotation.</text>
</comment>